<dbReference type="PANTHER" id="PTHR31527:SF0">
    <property type="entry name" value="RE64534P"/>
    <property type="match status" value="1"/>
</dbReference>
<dbReference type="OrthoDB" id="9772660at2"/>
<dbReference type="AlphaFoldDB" id="A0A4R5Q8P7"/>
<proteinExistence type="predicted"/>
<keyword evidence="3" id="KW-1185">Reference proteome</keyword>
<evidence type="ECO:0000313" key="2">
    <source>
        <dbReference type="EMBL" id="TDH58848.1"/>
    </source>
</evidence>
<name>A0A4R5Q8P7_9PROT</name>
<reference evidence="2 3" key="1">
    <citation type="journal article" date="2016" name="J. Microbiol.">
        <title>Dankookia rubra gen. nov., sp. nov., an alphaproteobacterium isolated from sediment of a shallow stream.</title>
        <authorList>
            <person name="Kim W.H."/>
            <person name="Kim D.H."/>
            <person name="Kang K."/>
            <person name="Ahn T.Y."/>
        </authorList>
    </citation>
    <scope>NUCLEOTIDE SEQUENCE [LARGE SCALE GENOMIC DNA]</scope>
    <source>
        <strain evidence="2 3">JCM30602</strain>
    </source>
</reference>
<organism evidence="2 3">
    <name type="scientific">Dankookia rubra</name>
    <dbReference type="NCBI Taxonomy" id="1442381"/>
    <lineage>
        <taxon>Bacteria</taxon>
        <taxon>Pseudomonadati</taxon>
        <taxon>Pseudomonadota</taxon>
        <taxon>Alphaproteobacteria</taxon>
        <taxon>Acetobacterales</taxon>
        <taxon>Roseomonadaceae</taxon>
        <taxon>Dankookia</taxon>
    </lineage>
</organism>
<dbReference type="RefSeq" id="WP_133292324.1">
    <property type="nucleotide sequence ID" value="NZ_SMSJ01000093.1"/>
</dbReference>
<comment type="caution">
    <text evidence="2">The sequence shown here is derived from an EMBL/GenBank/DDBJ whole genome shotgun (WGS) entry which is preliminary data.</text>
</comment>
<sequence>MLNEIVPAGAPWCGVVPRGRILRITDLHGRQAVDFLCYNALEPEERYHAPNTMKAAGTIFLTTGHVLYSDIARPIFTIIEDQFGGHDTIGGCCSAPSNRMLYGAENCPGCRENFLQAMSRHGLGRRDIVPNVNFFMRVPVEHDGCAAIAHGVSPAGCEVALRAEMDALAVISNCPQVNNPCNGYNPTPIQVQIT</sequence>
<evidence type="ECO:0000259" key="1">
    <source>
        <dbReference type="Pfam" id="PF09347"/>
    </source>
</evidence>
<dbReference type="PANTHER" id="PTHR31527">
    <property type="entry name" value="RE64534P"/>
    <property type="match status" value="1"/>
</dbReference>
<dbReference type="InterPro" id="IPR018959">
    <property type="entry name" value="DUF1989"/>
</dbReference>
<dbReference type="Pfam" id="PF09347">
    <property type="entry name" value="DUF1989"/>
    <property type="match status" value="1"/>
</dbReference>
<gene>
    <name evidence="2" type="ORF">E2C06_30360</name>
</gene>
<evidence type="ECO:0000313" key="3">
    <source>
        <dbReference type="Proteomes" id="UP000295096"/>
    </source>
</evidence>
<dbReference type="Proteomes" id="UP000295096">
    <property type="component" value="Unassembled WGS sequence"/>
</dbReference>
<protein>
    <submittedName>
        <fullName evidence="2">DUF1989 domain-containing protein</fullName>
    </submittedName>
</protein>
<feature type="domain" description="DUF1989" evidence="1">
    <location>
        <begin position="4"/>
        <end position="168"/>
    </location>
</feature>
<accession>A0A4R5Q8P7</accession>
<dbReference type="EMBL" id="SMSJ01000093">
    <property type="protein sequence ID" value="TDH58848.1"/>
    <property type="molecule type" value="Genomic_DNA"/>
</dbReference>